<dbReference type="Proteomes" id="UP000664132">
    <property type="component" value="Unassembled WGS sequence"/>
</dbReference>
<feature type="compositionally biased region" description="Low complexity" evidence="1">
    <location>
        <begin position="67"/>
        <end position="78"/>
    </location>
</feature>
<feature type="region of interest" description="Disordered" evidence="1">
    <location>
        <begin position="329"/>
        <end position="367"/>
    </location>
</feature>
<name>A0A8H7WDP7_9HELO</name>
<feature type="compositionally biased region" description="Polar residues" evidence="1">
    <location>
        <begin position="329"/>
        <end position="361"/>
    </location>
</feature>
<dbReference type="EMBL" id="JAFJYH010000041">
    <property type="protein sequence ID" value="KAG4422983.1"/>
    <property type="molecule type" value="Genomic_DNA"/>
</dbReference>
<accession>A0A8H7WDP7</accession>
<keyword evidence="3" id="KW-1185">Reference proteome</keyword>
<gene>
    <name evidence="2" type="ORF">IFR04_003895</name>
</gene>
<evidence type="ECO:0000313" key="2">
    <source>
        <dbReference type="EMBL" id="KAG4422983.1"/>
    </source>
</evidence>
<feature type="compositionally biased region" description="Polar residues" evidence="1">
    <location>
        <begin position="79"/>
        <end position="96"/>
    </location>
</feature>
<feature type="region of interest" description="Disordered" evidence="1">
    <location>
        <begin position="1"/>
        <end position="96"/>
    </location>
</feature>
<comment type="caution">
    <text evidence="2">The sequence shown here is derived from an EMBL/GenBank/DDBJ whole genome shotgun (WGS) entry which is preliminary data.</text>
</comment>
<feature type="compositionally biased region" description="Basic and acidic residues" evidence="1">
    <location>
        <begin position="1"/>
        <end position="11"/>
    </location>
</feature>
<evidence type="ECO:0000256" key="1">
    <source>
        <dbReference type="SAM" id="MobiDB-lite"/>
    </source>
</evidence>
<protein>
    <submittedName>
        <fullName evidence="2">Uncharacterized protein</fullName>
    </submittedName>
</protein>
<reference evidence="2" key="1">
    <citation type="submission" date="2021-02" db="EMBL/GenBank/DDBJ databases">
        <title>Genome sequence Cadophora malorum strain M34.</title>
        <authorList>
            <person name="Stefanovic E."/>
            <person name="Vu D."/>
            <person name="Scully C."/>
            <person name="Dijksterhuis J."/>
            <person name="Roader J."/>
            <person name="Houbraken J."/>
        </authorList>
    </citation>
    <scope>NUCLEOTIDE SEQUENCE</scope>
    <source>
        <strain evidence="2">M34</strain>
    </source>
</reference>
<feature type="compositionally biased region" description="Low complexity" evidence="1">
    <location>
        <begin position="266"/>
        <end position="283"/>
    </location>
</feature>
<evidence type="ECO:0000313" key="3">
    <source>
        <dbReference type="Proteomes" id="UP000664132"/>
    </source>
</evidence>
<feature type="region of interest" description="Disordered" evidence="1">
    <location>
        <begin position="255"/>
        <end position="306"/>
    </location>
</feature>
<proteinExistence type="predicted"/>
<organism evidence="2 3">
    <name type="scientific">Cadophora malorum</name>
    <dbReference type="NCBI Taxonomy" id="108018"/>
    <lineage>
        <taxon>Eukaryota</taxon>
        <taxon>Fungi</taxon>
        <taxon>Dikarya</taxon>
        <taxon>Ascomycota</taxon>
        <taxon>Pezizomycotina</taxon>
        <taxon>Leotiomycetes</taxon>
        <taxon>Helotiales</taxon>
        <taxon>Ploettnerulaceae</taxon>
        <taxon>Cadophora</taxon>
    </lineage>
</organism>
<dbReference type="AlphaFoldDB" id="A0A8H7WDP7"/>
<feature type="compositionally biased region" description="Polar residues" evidence="1">
    <location>
        <begin position="284"/>
        <end position="306"/>
    </location>
</feature>
<sequence length="582" mass="64765">MASNDNNHDDDSIITISGRAVRRTASGDHFSDASIPLNQEFNPPQRPQLPGQPHVPSLMNLYFTSAQQSGQPSGPNQGTFSSHQASNTKSVSGPGTSISYTGGLGVGFIHHRRTEDWEGYGRTPATAGYEMSSMTAARNQQYSGAAGFGRSRSTASRALDVNTASEDQIRYPEFSGLDFAVFQGDFSSQTPYTPQMSLPPENGRINNGYQPTVAFFQAVDDLNYTEHRNSQSYIDRPDPYISDNDASSFNNVQLPVRKGTHPQYPSNPRSSPQGSRSSVSPYSNIQQPSPQCQVVTQSSKMSSYSAGNDLDTFGTVSNMRYEITQQPSQFPHLSDIPSQNTYHQQSSDGPTGLVSSDNSIYNGFDGLPSPQTSTSIHHTVRPSFIYSSRASPRTDTRLHLKVAKEKWGVLCLPLHEVYKERLQKCRRAWQHYSEHNVRYTGAAKKNGDKAVEVFGTLVTDVTTQAEADAFHLRRTQRKNHKMGLISTDMPMTLKATMRMDMTCADLTEMEIHDHGSFLFGLYLRISFGVIEKRHIRIFLLMNANFVFFLDVGRVAMFFLGLDLGLSAFDFPLDVWQDTLYTK</sequence>